<feature type="transmembrane region" description="Helical" evidence="1">
    <location>
        <begin position="60"/>
        <end position="84"/>
    </location>
</feature>
<organism evidence="2 3">
    <name type="scientific">Flavobacterium noncentrifugens</name>
    <dbReference type="NCBI Taxonomy" id="1128970"/>
    <lineage>
        <taxon>Bacteria</taxon>
        <taxon>Pseudomonadati</taxon>
        <taxon>Bacteroidota</taxon>
        <taxon>Flavobacteriia</taxon>
        <taxon>Flavobacteriales</taxon>
        <taxon>Flavobacteriaceae</taxon>
        <taxon>Flavobacterium</taxon>
    </lineage>
</organism>
<reference evidence="2 3" key="1">
    <citation type="submission" date="2016-10" db="EMBL/GenBank/DDBJ databases">
        <authorList>
            <person name="de Groot N.N."/>
        </authorList>
    </citation>
    <scope>NUCLEOTIDE SEQUENCE [LARGE SCALE GENOMIC DNA]</scope>
    <source>
        <strain evidence="2 3">CGMCC 1.10076</strain>
    </source>
</reference>
<dbReference type="RefSeq" id="WP_091396021.1">
    <property type="nucleotide sequence ID" value="NZ_BKAI01000006.1"/>
</dbReference>
<proteinExistence type="predicted"/>
<keyword evidence="1" id="KW-0812">Transmembrane</keyword>
<gene>
    <name evidence="2" type="ORF">SAMN04487935_2543</name>
</gene>
<dbReference type="EMBL" id="FNEZ01000003">
    <property type="protein sequence ID" value="SDK08331.1"/>
    <property type="molecule type" value="Genomic_DNA"/>
</dbReference>
<dbReference type="AlphaFoldDB" id="A0A1G8YZX3"/>
<evidence type="ECO:0000313" key="3">
    <source>
        <dbReference type="Proteomes" id="UP000199580"/>
    </source>
</evidence>
<feature type="transmembrane region" description="Helical" evidence="1">
    <location>
        <begin position="138"/>
        <end position="159"/>
    </location>
</feature>
<evidence type="ECO:0000313" key="2">
    <source>
        <dbReference type="EMBL" id="SDK08331.1"/>
    </source>
</evidence>
<evidence type="ECO:0000256" key="1">
    <source>
        <dbReference type="SAM" id="Phobius"/>
    </source>
</evidence>
<dbReference type="Proteomes" id="UP000199580">
    <property type="component" value="Unassembled WGS sequence"/>
</dbReference>
<keyword evidence="3" id="KW-1185">Reference proteome</keyword>
<protein>
    <submittedName>
        <fullName evidence="2">Uncharacterized protein</fullName>
    </submittedName>
</protein>
<keyword evidence="1" id="KW-0472">Membrane</keyword>
<keyword evidence="1" id="KW-1133">Transmembrane helix</keyword>
<accession>A0A1G8YZX3</accession>
<feature type="transmembrane region" description="Helical" evidence="1">
    <location>
        <begin position="114"/>
        <end position="132"/>
    </location>
</feature>
<name>A0A1G8YZX3_9FLAO</name>
<sequence>MGKKELDKKTAVKIITGGRDQGKTDQEIYAGLSESYLDKKAIALLITGTPKPEDKKRYKILNTILVVVLSLGFLANLIAMIGLISRMHKSAGILVLLFPLLSLFFIYEIIKYNAAIYRFCGGFALIGAFQTLTQSKELDAVLLTGMFFSLLVAMLAFYIDAKMFPDYKPRNLKQNGNGDYNF</sequence>
<feature type="transmembrane region" description="Helical" evidence="1">
    <location>
        <begin position="90"/>
        <end position="107"/>
    </location>
</feature>